<keyword evidence="4" id="KW-1185">Reference proteome</keyword>
<proteinExistence type="predicted"/>
<sequence>MAGFVPSPAGLMDELLRIPILGAAEMWLDKEPPNSITSWDDLVSKFLNQFYPHSKTRAVRREIVDFQQVFCETFTEAWERFNDLLRECPHHGFSLLHQINFFYSGLSQSDQDFLNTAAGGNLMNKNTQEALIIIERKARVRTCRNKYVQEEQGVQKKQEEQAAQSFTLCWNFPMINDDDDEYTIQYREYLENSSNAITPDLPTEEPDNSLSMGDEHLSTIPEMESDKLIESNLMESLINQETSIVYSLKIDSLLEEFAGKLAPILPGIHEADFDPKEYIHLDDQMFYDDTSSDDDSFEDIDYVEASPPDSELVSIEELNDNPTPSSLSHSDNSLPEFETFGNDTKETRSGSTTTYAENSLPEYDSFHFEIESDQGELSRAVMETIDEIDAFLDIDVSTDLEDGYHDSEGDIIYLESLLINNTIPNFSPEVFFDHEQKCLKDEPNNLISMVKVFNLGIPEKNFSPTYMRLSFEDRHYLSFTYVIRIFLSYFTYPVEFPFPFSFGSEDTIFDPGIFAYSFYSLEPVACKNLMTIFPSICFCPKDKGIRGESS</sequence>
<dbReference type="GO" id="GO:0003964">
    <property type="term" value="F:RNA-directed DNA polymerase activity"/>
    <property type="evidence" value="ECO:0007669"/>
    <property type="project" value="UniProtKB-KW"/>
</dbReference>
<dbReference type="PANTHER" id="PTHR33223:SF11">
    <property type="entry name" value="ELEMENT PROTEIN, PUTATIVE-RELATED"/>
    <property type="match status" value="1"/>
</dbReference>
<dbReference type="Proteomes" id="UP001151760">
    <property type="component" value="Unassembled WGS sequence"/>
</dbReference>
<keyword evidence="3" id="KW-0808">Transferase</keyword>
<feature type="compositionally biased region" description="Polar residues" evidence="1">
    <location>
        <begin position="320"/>
        <end position="333"/>
    </location>
</feature>
<evidence type="ECO:0000313" key="3">
    <source>
        <dbReference type="EMBL" id="GJT21473.1"/>
    </source>
</evidence>
<evidence type="ECO:0000256" key="1">
    <source>
        <dbReference type="SAM" id="MobiDB-lite"/>
    </source>
</evidence>
<dbReference type="EMBL" id="BQNB010013891">
    <property type="protein sequence ID" value="GJT21473.1"/>
    <property type="molecule type" value="Genomic_DNA"/>
</dbReference>
<gene>
    <name evidence="3" type="ORF">Tco_0891410</name>
</gene>
<dbReference type="PANTHER" id="PTHR33223">
    <property type="entry name" value="CCHC-TYPE DOMAIN-CONTAINING PROTEIN"/>
    <property type="match status" value="1"/>
</dbReference>
<dbReference type="InterPro" id="IPR005162">
    <property type="entry name" value="Retrotrans_gag_dom"/>
</dbReference>
<evidence type="ECO:0000313" key="4">
    <source>
        <dbReference type="Proteomes" id="UP001151760"/>
    </source>
</evidence>
<organism evidence="3 4">
    <name type="scientific">Tanacetum coccineum</name>
    <dbReference type="NCBI Taxonomy" id="301880"/>
    <lineage>
        <taxon>Eukaryota</taxon>
        <taxon>Viridiplantae</taxon>
        <taxon>Streptophyta</taxon>
        <taxon>Embryophyta</taxon>
        <taxon>Tracheophyta</taxon>
        <taxon>Spermatophyta</taxon>
        <taxon>Magnoliopsida</taxon>
        <taxon>eudicotyledons</taxon>
        <taxon>Gunneridae</taxon>
        <taxon>Pentapetalae</taxon>
        <taxon>asterids</taxon>
        <taxon>campanulids</taxon>
        <taxon>Asterales</taxon>
        <taxon>Asteraceae</taxon>
        <taxon>Asteroideae</taxon>
        <taxon>Anthemideae</taxon>
        <taxon>Anthemidinae</taxon>
        <taxon>Tanacetum</taxon>
    </lineage>
</organism>
<feature type="region of interest" description="Disordered" evidence="1">
    <location>
        <begin position="316"/>
        <end position="356"/>
    </location>
</feature>
<name>A0ABQ5C4D8_9ASTR</name>
<feature type="domain" description="Retrotransposon gag" evidence="2">
    <location>
        <begin position="22"/>
        <end position="107"/>
    </location>
</feature>
<protein>
    <submittedName>
        <fullName evidence="3">Reverse transcriptase domain-containing protein</fullName>
    </submittedName>
</protein>
<reference evidence="3" key="2">
    <citation type="submission" date="2022-01" db="EMBL/GenBank/DDBJ databases">
        <authorList>
            <person name="Yamashiro T."/>
            <person name="Shiraishi A."/>
            <person name="Satake H."/>
            <person name="Nakayama K."/>
        </authorList>
    </citation>
    <scope>NUCLEOTIDE SEQUENCE</scope>
</reference>
<keyword evidence="3" id="KW-0695">RNA-directed DNA polymerase</keyword>
<accession>A0ABQ5C4D8</accession>
<keyword evidence="3" id="KW-0548">Nucleotidyltransferase</keyword>
<comment type="caution">
    <text evidence="3">The sequence shown here is derived from an EMBL/GenBank/DDBJ whole genome shotgun (WGS) entry which is preliminary data.</text>
</comment>
<evidence type="ECO:0000259" key="2">
    <source>
        <dbReference type="Pfam" id="PF03732"/>
    </source>
</evidence>
<reference evidence="3" key="1">
    <citation type="journal article" date="2022" name="Int. J. Mol. Sci.">
        <title>Draft Genome of Tanacetum Coccineum: Genomic Comparison of Closely Related Tanacetum-Family Plants.</title>
        <authorList>
            <person name="Yamashiro T."/>
            <person name="Shiraishi A."/>
            <person name="Nakayama K."/>
            <person name="Satake H."/>
        </authorList>
    </citation>
    <scope>NUCLEOTIDE SEQUENCE</scope>
</reference>
<dbReference type="Pfam" id="PF03732">
    <property type="entry name" value="Retrotrans_gag"/>
    <property type="match status" value="1"/>
</dbReference>